<sequence length="334" mass="36111">MISERHRSMAMTALPLVLLLISIPLSLVLWLGNMAFTAFWQGENEAVAPTRWLFSVLTPICFASYGLKKKSLSVSGALLGLLIGFVLTLSSYLFLVCLMTFFVTSSRATKFRSKLKSKFEDEFKEGGQRNWVQVLCNSGMALQLALLYILDSGCGERTIDFYNDYRASWLSLGILGVFACCNGDTWASELGTVVGNSSPFLVTTGRRVPRGTNGGVSPAGLLFSLLGGLVIGAAYYVALCYLVDTTQLAHSPAQWPVILWGAFAGLVGSLVDSFLGATIQFSGLDKRTQRIVEVPGPGIKHISGISILDNHSINLLSSIVMGLVTPILANLLWP</sequence>
<dbReference type="InterPro" id="IPR002794">
    <property type="entry name" value="DUF92_TMEM19"/>
</dbReference>
<proteinExistence type="inferred from homology"/>
<reference evidence="8" key="1">
    <citation type="submission" date="2015-11" db="EMBL/GenBank/DDBJ databases">
        <title>De novo transcriptome assembly of four potential Pierce s Disease insect vectors from Arizona vineyards.</title>
        <authorList>
            <person name="Tassone E.E."/>
        </authorList>
    </citation>
    <scope>NUCLEOTIDE SEQUENCE</scope>
</reference>
<dbReference type="AlphaFoldDB" id="A0A1B6KHV0"/>
<organism evidence="8">
    <name type="scientific">Graphocephala atropunctata</name>
    <dbReference type="NCBI Taxonomy" id="36148"/>
    <lineage>
        <taxon>Eukaryota</taxon>
        <taxon>Metazoa</taxon>
        <taxon>Ecdysozoa</taxon>
        <taxon>Arthropoda</taxon>
        <taxon>Hexapoda</taxon>
        <taxon>Insecta</taxon>
        <taxon>Pterygota</taxon>
        <taxon>Neoptera</taxon>
        <taxon>Paraneoptera</taxon>
        <taxon>Hemiptera</taxon>
        <taxon>Auchenorrhyncha</taxon>
        <taxon>Membracoidea</taxon>
        <taxon>Cicadellidae</taxon>
        <taxon>Cicadellinae</taxon>
        <taxon>Cicadellini</taxon>
        <taxon>Graphocephala</taxon>
    </lineage>
</organism>
<name>A0A1B6KHV0_9HEMI</name>
<keyword evidence="4 7" id="KW-0812">Transmembrane</keyword>
<evidence type="ECO:0000256" key="6">
    <source>
        <dbReference type="ARBA" id="ARBA00023136"/>
    </source>
</evidence>
<feature type="transmembrane region" description="Helical" evidence="7">
    <location>
        <begin position="79"/>
        <end position="103"/>
    </location>
</feature>
<accession>A0A1B6KHV0</accession>
<dbReference type="PANTHER" id="PTHR13353:SF5">
    <property type="entry name" value="TRANSMEMBRANE PROTEIN 19"/>
    <property type="match status" value="1"/>
</dbReference>
<comment type="subcellular location">
    <subcellularLocation>
        <location evidence="1">Membrane</location>
        <topology evidence="1">Multi-pass membrane protein</topology>
    </subcellularLocation>
</comment>
<feature type="transmembrane region" description="Helical" evidence="7">
    <location>
        <begin position="12"/>
        <end position="31"/>
    </location>
</feature>
<dbReference type="Pfam" id="PF01940">
    <property type="entry name" value="DUF92"/>
    <property type="match status" value="1"/>
</dbReference>
<evidence type="ECO:0000256" key="1">
    <source>
        <dbReference type="ARBA" id="ARBA00004141"/>
    </source>
</evidence>
<comment type="similarity">
    <text evidence="2">Belongs to the TMEM19 family.</text>
</comment>
<gene>
    <name evidence="8" type="ORF">g.12669</name>
</gene>
<keyword evidence="6 7" id="KW-0472">Membrane</keyword>
<evidence type="ECO:0000256" key="4">
    <source>
        <dbReference type="ARBA" id="ARBA00022692"/>
    </source>
</evidence>
<feature type="transmembrane region" description="Helical" evidence="7">
    <location>
        <begin position="313"/>
        <end position="333"/>
    </location>
</feature>
<keyword evidence="5 7" id="KW-1133">Transmembrane helix</keyword>
<evidence type="ECO:0000256" key="7">
    <source>
        <dbReference type="SAM" id="Phobius"/>
    </source>
</evidence>
<dbReference type="EMBL" id="GEBQ01028968">
    <property type="protein sequence ID" value="JAT11009.1"/>
    <property type="molecule type" value="Transcribed_RNA"/>
</dbReference>
<evidence type="ECO:0000256" key="5">
    <source>
        <dbReference type="ARBA" id="ARBA00022989"/>
    </source>
</evidence>
<protein>
    <recommendedName>
        <fullName evidence="3">Transmembrane protein 19</fullName>
    </recommendedName>
</protein>
<evidence type="ECO:0000313" key="8">
    <source>
        <dbReference type="EMBL" id="JAT11009.1"/>
    </source>
</evidence>
<evidence type="ECO:0000256" key="3">
    <source>
        <dbReference type="ARBA" id="ARBA00014258"/>
    </source>
</evidence>
<feature type="transmembrane region" description="Helical" evidence="7">
    <location>
        <begin position="216"/>
        <end position="238"/>
    </location>
</feature>
<evidence type="ECO:0000256" key="2">
    <source>
        <dbReference type="ARBA" id="ARBA00009012"/>
    </source>
</evidence>
<feature type="transmembrane region" description="Helical" evidence="7">
    <location>
        <begin position="258"/>
        <end position="281"/>
    </location>
</feature>
<dbReference type="GO" id="GO:0016020">
    <property type="term" value="C:membrane"/>
    <property type="evidence" value="ECO:0007669"/>
    <property type="project" value="UniProtKB-SubCell"/>
</dbReference>
<dbReference type="PANTHER" id="PTHR13353">
    <property type="entry name" value="TRANSMEMBRANE PROTEIN 19"/>
    <property type="match status" value="1"/>
</dbReference>